<comment type="subcellular location">
    <subcellularLocation>
        <location evidence="1">Cell inner membrane</location>
        <topology evidence="1">Multi-pass membrane protein</topology>
    </subcellularLocation>
    <subcellularLocation>
        <location evidence="8">Cell membrane</location>
        <topology evidence="8">Multi-pass membrane protein</topology>
    </subcellularLocation>
</comment>
<feature type="transmembrane region" description="Helical" evidence="8">
    <location>
        <begin position="120"/>
        <end position="142"/>
    </location>
</feature>
<sequence>MHTSSTAAASPPAPPTAPGRRLTRHLCWRNLIIACVALAVMAPLSLVLYQSLLNQPFFMADKSLGLDAYRFIFADPDFWSALKNSVAIAAGMALIAIPLGGVLAFLMVRTDLPGRRWLEPLLLTPVFVSPMVLAFGYVVAAGPVGFYSLWLKQLFGWDELPWSIYSLTSIAIIAGLTHVPHIYLYASAALRNLGSDVEEAARVAGASPFRVARDVSLPMIMPSLLFSGVLVLFLGFEIFGLPLVLGDPEGHLVLATYLYKLTNKLGIPSYHLMAAVAVCLIAITFPLVLLQRRLLRSANRFVTVKGKAGRQHALSLGAWRYPAVAIVLLWLLLTVAVPISGIALRSVVSHWGEGVSLAEALTLEHFSLLFEEDSIVRAIVNTLGVGVIGGALAVGFYTLVGFAGHRRHDWGSRLLDYLVLLPRAVPGILAGLAFLWVFLFVPGLQGAKNSMFSIWLAYTVVWLAYGMRLVQSALLQVGPELEEAARSVGASPRRASLDVTLPLIRFGLISSWLLIFMIFEREYSTAVYLLSPGTEVIGSLLVSLWATGAVDQVAALSVINILMVGAGLAVALRLGVKLHD</sequence>
<feature type="transmembrane region" description="Helical" evidence="8">
    <location>
        <begin position="499"/>
        <end position="519"/>
    </location>
</feature>
<feature type="transmembrane region" description="Helical" evidence="8">
    <location>
        <begin position="382"/>
        <end position="404"/>
    </location>
</feature>
<feature type="transmembrane region" description="Helical" evidence="8">
    <location>
        <begin position="162"/>
        <end position="186"/>
    </location>
</feature>
<feature type="transmembrane region" description="Helical" evidence="8">
    <location>
        <begin position="526"/>
        <end position="547"/>
    </location>
</feature>
<evidence type="ECO:0000256" key="8">
    <source>
        <dbReference type="RuleBase" id="RU363032"/>
    </source>
</evidence>
<accession>A0A1D9LFN9</accession>
<feature type="transmembrane region" description="Helical" evidence="8">
    <location>
        <begin position="223"/>
        <end position="245"/>
    </location>
</feature>
<organism evidence="10 11">
    <name type="scientific">Chromobacterium vaccinii</name>
    <dbReference type="NCBI Taxonomy" id="1108595"/>
    <lineage>
        <taxon>Bacteria</taxon>
        <taxon>Pseudomonadati</taxon>
        <taxon>Pseudomonadota</taxon>
        <taxon>Betaproteobacteria</taxon>
        <taxon>Neisseriales</taxon>
        <taxon>Chromobacteriaceae</taxon>
        <taxon>Chromobacterium</taxon>
    </lineage>
</organism>
<protein>
    <submittedName>
        <fullName evidence="10">Spermidine/putrescine ABC transporter permease</fullName>
    </submittedName>
</protein>
<name>A0A1D9LFN9_9NEIS</name>
<dbReference type="SUPFAM" id="SSF161098">
    <property type="entry name" value="MetI-like"/>
    <property type="match status" value="2"/>
</dbReference>
<dbReference type="Proteomes" id="UP000178776">
    <property type="component" value="Chromosome"/>
</dbReference>
<dbReference type="AlphaFoldDB" id="A0A1D9LFN9"/>
<dbReference type="InterPro" id="IPR000515">
    <property type="entry name" value="MetI-like"/>
</dbReference>
<feature type="domain" description="ABC transmembrane type-1" evidence="9">
    <location>
        <begin position="82"/>
        <end position="291"/>
    </location>
</feature>
<keyword evidence="6 8" id="KW-1133">Transmembrane helix</keyword>
<dbReference type="InterPro" id="IPR035906">
    <property type="entry name" value="MetI-like_sf"/>
</dbReference>
<keyword evidence="5 8" id="KW-0812">Transmembrane</keyword>
<reference evidence="10 11" key="1">
    <citation type="submission" date="2016-10" db="EMBL/GenBank/DDBJ databases">
        <title>Chromobacterium muskegensis sp. nov., an insecticidal bacterium isolated from Sphagnum bogs.</title>
        <authorList>
            <person name="Sparks M.E."/>
            <person name="Blackburn M.B."/>
            <person name="Gundersen-Rindal D.E."/>
            <person name="Mitchell A."/>
            <person name="Farrar R."/>
            <person name="Kuhar D."/>
        </authorList>
    </citation>
    <scope>NUCLEOTIDE SEQUENCE [LARGE SCALE GENOMIC DNA]</scope>
    <source>
        <strain evidence="10 11">21-1</strain>
    </source>
</reference>
<dbReference type="Gene3D" id="1.10.3720.10">
    <property type="entry name" value="MetI-like"/>
    <property type="match status" value="2"/>
</dbReference>
<feature type="transmembrane region" description="Helical" evidence="8">
    <location>
        <begin position="424"/>
        <end position="444"/>
    </location>
</feature>
<evidence type="ECO:0000256" key="2">
    <source>
        <dbReference type="ARBA" id="ARBA00022448"/>
    </source>
</evidence>
<dbReference type="STRING" id="1108595.BKX93_08435"/>
<feature type="transmembrane region" description="Helical" evidence="8">
    <location>
        <begin position="553"/>
        <end position="576"/>
    </location>
</feature>
<dbReference type="RefSeq" id="WP_070979501.1">
    <property type="nucleotide sequence ID" value="NZ_CP017707.1"/>
</dbReference>
<evidence type="ECO:0000256" key="1">
    <source>
        <dbReference type="ARBA" id="ARBA00004429"/>
    </source>
</evidence>
<dbReference type="GO" id="GO:0055085">
    <property type="term" value="P:transmembrane transport"/>
    <property type="evidence" value="ECO:0007669"/>
    <property type="project" value="InterPro"/>
</dbReference>
<keyword evidence="2 8" id="KW-0813">Transport</keyword>
<feature type="transmembrane region" description="Helical" evidence="8">
    <location>
        <begin position="86"/>
        <end position="108"/>
    </location>
</feature>
<comment type="similarity">
    <text evidence="8">Belongs to the binding-protein-dependent transport system permease family.</text>
</comment>
<feature type="transmembrane region" description="Helical" evidence="8">
    <location>
        <begin position="265"/>
        <end position="290"/>
    </location>
</feature>
<evidence type="ECO:0000256" key="3">
    <source>
        <dbReference type="ARBA" id="ARBA00022475"/>
    </source>
</evidence>
<feature type="transmembrane region" description="Helical" evidence="8">
    <location>
        <begin position="321"/>
        <end position="344"/>
    </location>
</feature>
<dbReference type="KEGG" id="cvc:BKX93_08435"/>
<dbReference type="PROSITE" id="PS50928">
    <property type="entry name" value="ABC_TM1"/>
    <property type="match status" value="2"/>
</dbReference>
<dbReference type="PANTHER" id="PTHR43357">
    <property type="entry name" value="INNER MEMBRANE ABC TRANSPORTER PERMEASE PROTEIN YDCV"/>
    <property type="match status" value="1"/>
</dbReference>
<dbReference type="EMBL" id="CP017707">
    <property type="protein sequence ID" value="AOZ50015.1"/>
    <property type="molecule type" value="Genomic_DNA"/>
</dbReference>
<dbReference type="GO" id="GO:0005886">
    <property type="term" value="C:plasma membrane"/>
    <property type="evidence" value="ECO:0007669"/>
    <property type="project" value="UniProtKB-SubCell"/>
</dbReference>
<keyword evidence="4" id="KW-0997">Cell inner membrane</keyword>
<dbReference type="GeneID" id="68841242"/>
<evidence type="ECO:0000256" key="6">
    <source>
        <dbReference type="ARBA" id="ARBA00022989"/>
    </source>
</evidence>
<evidence type="ECO:0000313" key="11">
    <source>
        <dbReference type="Proteomes" id="UP000178776"/>
    </source>
</evidence>
<evidence type="ECO:0000313" key="10">
    <source>
        <dbReference type="EMBL" id="AOZ50015.1"/>
    </source>
</evidence>
<feature type="transmembrane region" description="Helical" evidence="8">
    <location>
        <begin position="30"/>
        <end position="49"/>
    </location>
</feature>
<dbReference type="CDD" id="cd06261">
    <property type="entry name" value="TM_PBP2"/>
    <property type="match status" value="2"/>
</dbReference>
<feature type="domain" description="ABC transmembrane type-1" evidence="9">
    <location>
        <begin position="379"/>
        <end position="574"/>
    </location>
</feature>
<gene>
    <name evidence="10" type="ORF">BKX93_08435</name>
</gene>
<evidence type="ECO:0000256" key="5">
    <source>
        <dbReference type="ARBA" id="ARBA00022692"/>
    </source>
</evidence>
<keyword evidence="7 8" id="KW-0472">Membrane</keyword>
<dbReference type="PANTHER" id="PTHR43357:SF4">
    <property type="entry name" value="INNER MEMBRANE ABC TRANSPORTER PERMEASE PROTEIN YDCV"/>
    <property type="match status" value="1"/>
</dbReference>
<dbReference type="Pfam" id="PF00528">
    <property type="entry name" value="BPD_transp_1"/>
    <property type="match status" value="2"/>
</dbReference>
<evidence type="ECO:0000259" key="9">
    <source>
        <dbReference type="PROSITE" id="PS50928"/>
    </source>
</evidence>
<evidence type="ECO:0000256" key="7">
    <source>
        <dbReference type="ARBA" id="ARBA00023136"/>
    </source>
</evidence>
<evidence type="ECO:0000256" key="4">
    <source>
        <dbReference type="ARBA" id="ARBA00022519"/>
    </source>
</evidence>
<keyword evidence="3" id="KW-1003">Cell membrane</keyword>
<proteinExistence type="inferred from homology"/>